<feature type="transmembrane region" description="Helical" evidence="2">
    <location>
        <begin position="114"/>
        <end position="137"/>
    </location>
</feature>
<feature type="compositionally biased region" description="Polar residues" evidence="1">
    <location>
        <begin position="374"/>
        <end position="387"/>
    </location>
</feature>
<feature type="region of interest" description="Disordered" evidence="1">
    <location>
        <begin position="363"/>
        <end position="387"/>
    </location>
</feature>
<dbReference type="Proteomes" id="UP000620124">
    <property type="component" value="Unassembled WGS sequence"/>
</dbReference>
<dbReference type="AlphaFoldDB" id="A0A8H6XKU3"/>
<feature type="transmembrane region" description="Helical" evidence="2">
    <location>
        <begin position="205"/>
        <end position="227"/>
    </location>
</feature>
<feature type="transmembrane region" description="Helical" evidence="2">
    <location>
        <begin position="44"/>
        <end position="66"/>
    </location>
</feature>
<dbReference type="Pfam" id="PF20152">
    <property type="entry name" value="DUF6534"/>
    <property type="match status" value="1"/>
</dbReference>
<dbReference type="OrthoDB" id="3263055at2759"/>
<keyword evidence="2" id="KW-1133">Transmembrane helix</keyword>
<evidence type="ECO:0000313" key="4">
    <source>
        <dbReference type="EMBL" id="KAF7342307.1"/>
    </source>
</evidence>
<sequence>MIGHNKRKSLSPTNNKHSLSLTSSLMSAATLHPGAPLDNTMGSMLLGVIVSAVLYGISMLQCLFYFTRYGRDPLYLKALVASTLFLDTVHLAFVIHTVYHYLISNYYRNDTLQVMVWSVSLEALPTGITAGLVQTFYAHRIWKMSQHNIFLTGFILLLVFATSACGTAWVVLALQAGTYERLLKISARTLFLFRWLSVLRPSRPIQPLTISINALSTAADVIITSTLCFMLQQTRPASLETETMVNRLILFTINTGLLTSLCAVASLISLIISPRTLIYASFYFCIGRLYSNALLASLNARAVIRGRINDVDSNFHIKSMSYGPRGARISRDVFARPPTSNTELVSTDELAVRIDRATEIYPDEGYGKTDKYVPSQSENPASTVENA</sequence>
<proteinExistence type="predicted"/>
<feature type="domain" description="DUF6534" evidence="3">
    <location>
        <begin position="216"/>
        <end position="302"/>
    </location>
</feature>
<gene>
    <name evidence="4" type="ORF">MVEN_01819100</name>
</gene>
<feature type="transmembrane region" description="Helical" evidence="2">
    <location>
        <begin position="149"/>
        <end position="174"/>
    </location>
</feature>
<protein>
    <recommendedName>
        <fullName evidence="3">DUF6534 domain-containing protein</fullName>
    </recommendedName>
</protein>
<evidence type="ECO:0000313" key="5">
    <source>
        <dbReference type="Proteomes" id="UP000620124"/>
    </source>
</evidence>
<dbReference type="PANTHER" id="PTHR40465:SF1">
    <property type="entry name" value="DUF6534 DOMAIN-CONTAINING PROTEIN"/>
    <property type="match status" value="1"/>
</dbReference>
<reference evidence="4" key="1">
    <citation type="submission" date="2020-05" db="EMBL/GenBank/DDBJ databases">
        <title>Mycena genomes resolve the evolution of fungal bioluminescence.</title>
        <authorList>
            <person name="Tsai I.J."/>
        </authorList>
    </citation>
    <scope>NUCLEOTIDE SEQUENCE</scope>
    <source>
        <strain evidence="4">CCC161011</strain>
    </source>
</reference>
<dbReference type="EMBL" id="JACAZI010000017">
    <property type="protein sequence ID" value="KAF7342307.1"/>
    <property type="molecule type" value="Genomic_DNA"/>
</dbReference>
<organism evidence="4 5">
    <name type="scientific">Mycena venus</name>
    <dbReference type="NCBI Taxonomy" id="2733690"/>
    <lineage>
        <taxon>Eukaryota</taxon>
        <taxon>Fungi</taxon>
        <taxon>Dikarya</taxon>
        <taxon>Basidiomycota</taxon>
        <taxon>Agaricomycotina</taxon>
        <taxon>Agaricomycetes</taxon>
        <taxon>Agaricomycetidae</taxon>
        <taxon>Agaricales</taxon>
        <taxon>Marasmiineae</taxon>
        <taxon>Mycenaceae</taxon>
        <taxon>Mycena</taxon>
    </lineage>
</organism>
<feature type="transmembrane region" description="Helical" evidence="2">
    <location>
        <begin position="248"/>
        <end position="272"/>
    </location>
</feature>
<evidence type="ECO:0000256" key="1">
    <source>
        <dbReference type="SAM" id="MobiDB-lite"/>
    </source>
</evidence>
<name>A0A8H6XKU3_9AGAR</name>
<feature type="transmembrane region" description="Helical" evidence="2">
    <location>
        <begin position="278"/>
        <end position="298"/>
    </location>
</feature>
<dbReference type="InterPro" id="IPR045339">
    <property type="entry name" value="DUF6534"/>
</dbReference>
<evidence type="ECO:0000256" key="2">
    <source>
        <dbReference type="SAM" id="Phobius"/>
    </source>
</evidence>
<feature type="transmembrane region" description="Helical" evidence="2">
    <location>
        <begin position="78"/>
        <end position="102"/>
    </location>
</feature>
<comment type="caution">
    <text evidence="4">The sequence shown here is derived from an EMBL/GenBank/DDBJ whole genome shotgun (WGS) entry which is preliminary data.</text>
</comment>
<dbReference type="PANTHER" id="PTHR40465">
    <property type="entry name" value="CHROMOSOME 1, WHOLE GENOME SHOTGUN SEQUENCE"/>
    <property type="match status" value="1"/>
</dbReference>
<evidence type="ECO:0000259" key="3">
    <source>
        <dbReference type="Pfam" id="PF20152"/>
    </source>
</evidence>
<accession>A0A8H6XKU3</accession>
<keyword evidence="2" id="KW-0472">Membrane</keyword>
<keyword evidence="2" id="KW-0812">Transmembrane</keyword>
<keyword evidence="5" id="KW-1185">Reference proteome</keyword>